<comment type="function">
    <text evidence="17">Acyl-CoA synthetase required for both the import of long chain fatty acids (LCFAs) (C14-C18) and the activation very long chain fatty acids (VLCFAs) (C20-C26) by esterification of the fatty acids into metabolically active CoA-thioesters for subsequent degradation or incorporation into phospholipids. The transport and fatty acyl-CoA synthetase activities are genetically separable and are thus independent activities. Esterifies VLCFAs in the peroxisome matrix. The VLCFAs are actively transported into peroxisomes by a PXA1-PXA2 heterodimeric transporter in the peroxisomal membrane.</text>
</comment>
<dbReference type="Gene3D" id="3.40.50.12780">
    <property type="entry name" value="N-terminal domain of ligase-like"/>
    <property type="match status" value="1"/>
</dbReference>
<proteinExistence type="inferred from homology"/>
<keyword evidence="7" id="KW-0436">Ligase</keyword>
<evidence type="ECO:0000256" key="6">
    <source>
        <dbReference type="ARBA" id="ARBA00022475"/>
    </source>
</evidence>
<keyword evidence="10" id="KW-0547">Nucleotide-binding</keyword>
<keyword evidence="13" id="KW-0445">Lipid transport</keyword>
<keyword evidence="12" id="KW-1133">Transmembrane helix</keyword>
<evidence type="ECO:0000313" key="22">
    <source>
        <dbReference type="EMBL" id="WPG98107.1"/>
    </source>
</evidence>
<evidence type="ECO:0000259" key="20">
    <source>
        <dbReference type="Pfam" id="PF00501"/>
    </source>
</evidence>
<dbReference type="GO" id="GO:0005811">
    <property type="term" value="C:lipid droplet"/>
    <property type="evidence" value="ECO:0007669"/>
    <property type="project" value="UniProtKB-SubCell"/>
</dbReference>
<organism evidence="22 23">
    <name type="scientific">Acrodontium crateriforme</name>
    <dbReference type="NCBI Taxonomy" id="150365"/>
    <lineage>
        <taxon>Eukaryota</taxon>
        <taxon>Fungi</taxon>
        <taxon>Dikarya</taxon>
        <taxon>Ascomycota</taxon>
        <taxon>Pezizomycotina</taxon>
        <taxon>Dothideomycetes</taxon>
        <taxon>Dothideomycetidae</taxon>
        <taxon>Mycosphaerellales</taxon>
        <taxon>Teratosphaeriaceae</taxon>
        <taxon>Acrodontium</taxon>
    </lineage>
</organism>
<dbReference type="EMBL" id="CP138580">
    <property type="protein sequence ID" value="WPG98107.1"/>
    <property type="molecule type" value="Genomic_DNA"/>
</dbReference>
<dbReference type="PANTHER" id="PTHR43107">
    <property type="entry name" value="LONG-CHAIN FATTY ACID TRANSPORT PROTEIN"/>
    <property type="match status" value="1"/>
</dbReference>
<keyword evidence="6" id="KW-1003">Cell membrane</keyword>
<protein>
    <recommendedName>
        <fullName evidence="18">Very long-chain fatty acid transport protein</fullName>
    </recommendedName>
    <alternativeName>
        <fullName evidence="19">Very-long-chain acyl-CoA synthetase</fullName>
    </alternativeName>
</protein>
<dbReference type="InterPro" id="IPR000873">
    <property type="entry name" value="AMP-dep_synth/lig_dom"/>
</dbReference>
<sequence>MHSPLTALSDVPRSIAVPAIAASAAYLNAKLGIGYDSWLITHIFRSVFAGRKLEKQDRVTLFYRFEELALDPTSAKRSFLVVPANSLPPGAQTEWTYAEAYEIVLKYANWLKDVYGVQKNEIVAIDFTNKPTFIWLWFALWALGAKPAFINSNLRSKAFTHCVRVSTSRLLIIDRDIKEVLDDETIPGLGPDEKGRAVETIVLENEDDILSYSPYRPPDSARSGILLKNTAILIYTSGTTGLPKAANVPWHRIASSQTFWWKFLGLKSADRYFTSMPLYHSSASVLGVCQTLGAGCTIVIAPKFSTRTCMQQIKDTDATVFQYIGEMCRYLVTSPPSPADKGHKLRLAFGNGLRPDVWQRFKDRFDIPTVVEFYGATEAPSASFVHSRNAFLRGAIGYSGSLSRLVFGGASALLIHDSSTDMPARDPQTNLCSIAPVGTIGELVYALDPAAIDEKYAGYHGNEKASDSKILRDVLKKGDVFYRSGDLQRRDTDGRVWFIDRVGDTFRWKSENVSTAEVSTALCSHLDVREANVYGVELPNHDGRAGCAALTLAGNATSLSPALCAELAQTARKNLPKYAVPIFLRVPSRELDVTGTFKHQKVELRQAGVDPSKTGEDKMYWLRPGSDAYEEFGQREWKRIEGGEAKL</sequence>
<keyword evidence="23" id="KW-1185">Reference proteome</keyword>
<comment type="subcellular location">
    <subcellularLocation>
        <location evidence="3">Cell membrane</location>
        <topology evidence="3">Multi-pass membrane protein</topology>
    </subcellularLocation>
    <subcellularLocation>
        <location evidence="1">Lipid droplet</location>
    </subcellularLocation>
    <subcellularLocation>
        <location evidence="2">Peroxisome membrane</location>
        <topology evidence="2">Multi-pass membrane protein</topology>
    </subcellularLocation>
</comment>
<dbReference type="Proteomes" id="UP001303373">
    <property type="component" value="Chromosome 1"/>
</dbReference>
<keyword evidence="15" id="KW-0576">Peroxisome</keyword>
<evidence type="ECO:0000256" key="13">
    <source>
        <dbReference type="ARBA" id="ARBA00023055"/>
    </source>
</evidence>
<evidence type="ECO:0000256" key="9">
    <source>
        <dbReference type="ARBA" id="ARBA00022692"/>
    </source>
</evidence>
<evidence type="ECO:0000256" key="7">
    <source>
        <dbReference type="ARBA" id="ARBA00022598"/>
    </source>
</evidence>
<gene>
    <name evidence="22" type="ORF">R9X50_00089300</name>
</gene>
<keyword evidence="14" id="KW-0472">Membrane</keyword>
<dbReference type="GO" id="GO:0004467">
    <property type="term" value="F:long-chain fatty acid-CoA ligase activity"/>
    <property type="evidence" value="ECO:0007669"/>
    <property type="project" value="TreeGrafter"/>
</dbReference>
<evidence type="ECO:0000256" key="5">
    <source>
        <dbReference type="ARBA" id="ARBA00022448"/>
    </source>
</evidence>
<evidence type="ECO:0000256" key="3">
    <source>
        <dbReference type="ARBA" id="ARBA00004651"/>
    </source>
</evidence>
<accession>A0AAQ3R9K3</accession>
<dbReference type="PROSITE" id="PS00455">
    <property type="entry name" value="AMP_BINDING"/>
    <property type="match status" value="1"/>
</dbReference>
<evidence type="ECO:0000256" key="18">
    <source>
        <dbReference type="ARBA" id="ARBA00068795"/>
    </source>
</evidence>
<keyword evidence="9" id="KW-0812">Transmembrane</keyword>
<evidence type="ECO:0000256" key="15">
    <source>
        <dbReference type="ARBA" id="ARBA00023140"/>
    </source>
</evidence>
<evidence type="ECO:0000256" key="4">
    <source>
        <dbReference type="ARBA" id="ARBA00006432"/>
    </source>
</evidence>
<evidence type="ECO:0000256" key="1">
    <source>
        <dbReference type="ARBA" id="ARBA00004502"/>
    </source>
</evidence>
<dbReference type="GO" id="GO:0005524">
    <property type="term" value="F:ATP binding"/>
    <property type="evidence" value="ECO:0007669"/>
    <property type="project" value="UniProtKB-KW"/>
</dbReference>
<dbReference type="FunFam" id="3.40.50.12780:FF:000019">
    <property type="entry name" value="Long-chain fatty acid transporter"/>
    <property type="match status" value="1"/>
</dbReference>
<dbReference type="AlphaFoldDB" id="A0AAQ3R9K3"/>
<dbReference type="InterPro" id="IPR025110">
    <property type="entry name" value="AMP-bd_C"/>
</dbReference>
<evidence type="ECO:0000256" key="12">
    <source>
        <dbReference type="ARBA" id="ARBA00022989"/>
    </source>
</evidence>
<evidence type="ECO:0000256" key="8">
    <source>
        <dbReference type="ARBA" id="ARBA00022677"/>
    </source>
</evidence>
<keyword evidence="5" id="KW-0813">Transport</keyword>
<dbReference type="Pfam" id="PF13193">
    <property type="entry name" value="AMP-binding_C"/>
    <property type="match status" value="1"/>
</dbReference>
<dbReference type="FunFam" id="3.30.300.30:FF:000002">
    <property type="entry name" value="Long-chain fatty acid transport protein 1"/>
    <property type="match status" value="1"/>
</dbReference>
<evidence type="ECO:0000256" key="17">
    <source>
        <dbReference type="ARBA" id="ARBA00060276"/>
    </source>
</evidence>
<dbReference type="GO" id="GO:0009898">
    <property type="term" value="C:cytoplasmic side of plasma membrane"/>
    <property type="evidence" value="ECO:0007669"/>
    <property type="project" value="TreeGrafter"/>
</dbReference>
<evidence type="ECO:0000256" key="14">
    <source>
        <dbReference type="ARBA" id="ARBA00023136"/>
    </source>
</evidence>
<evidence type="ECO:0000256" key="16">
    <source>
        <dbReference type="ARBA" id="ARBA00051585"/>
    </source>
</evidence>
<feature type="domain" description="AMP-dependent synthetase/ligase" evidence="20">
    <location>
        <begin position="91"/>
        <end position="389"/>
    </location>
</feature>
<comment type="similarity">
    <text evidence="4">Belongs to the ATP-dependent AMP-binding enzyme family.</text>
</comment>
<reference evidence="22 23" key="1">
    <citation type="submission" date="2023-11" db="EMBL/GenBank/DDBJ databases">
        <title>An acidophilic fungus is an integral part of prey digestion in a carnivorous sundew plant.</title>
        <authorList>
            <person name="Tsai I.J."/>
        </authorList>
    </citation>
    <scope>NUCLEOTIDE SEQUENCE [LARGE SCALE GENOMIC DNA]</scope>
    <source>
        <strain evidence="22">169a</strain>
    </source>
</reference>
<dbReference type="InterPro" id="IPR020845">
    <property type="entry name" value="AMP-binding_CS"/>
</dbReference>
<evidence type="ECO:0000259" key="21">
    <source>
        <dbReference type="Pfam" id="PF13193"/>
    </source>
</evidence>
<keyword evidence="8" id="KW-0551">Lipid droplet</keyword>
<dbReference type="GO" id="GO:0005778">
    <property type="term" value="C:peroxisomal membrane"/>
    <property type="evidence" value="ECO:0007669"/>
    <property type="project" value="UniProtKB-SubCell"/>
</dbReference>
<dbReference type="PANTHER" id="PTHR43107:SF15">
    <property type="entry name" value="FATTY ACID TRANSPORT PROTEIN 3, ISOFORM A"/>
    <property type="match status" value="1"/>
</dbReference>
<evidence type="ECO:0000256" key="10">
    <source>
        <dbReference type="ARBA" id="ARBA00022741"/>
    </source>
</evidence>
<dbReference type="GO" id="GO:0005324">
    <property type="term" value="F:long-chain fatty acid transmembrane transporter activity"/>
    <property type="evidence" value="ECO:0007669"/>
    <property type="project" value="TreeGrafter"/>
</dbReference>
<keyword evidence="11" id="KW-0067">ATP-binding</keyword>
<comment type="catalytic activity">
    <reaction evidence="16">
        <text>a very long-chain fatty acid + ATP + CoA = a very long-chain fatty acyl-CoA + AMP + diphosphate</text>
        <dbReference type="Rhea" id="RHEA:54536"/>
        <dbReference type="ChEBI" id="CHEBI:30616"/>
        <dbReference type="ChEBI" id="CHEBI:33019"/>
        <dbReference type="ChEBI" id="CHEBI:57287"/>
        <dbReference type="ChEBI" id="CHEBI:58950"/>
        <dbReference type="ChEBI" id="CHEBI:138261"/>
        <dbReference type="ChEBI" id="CHEBI:456215"/>
    </reaction>
</comment>
<evidence type="ECO:0000313" key="23">
    <source>
        <dbReference type="Proteomes" id="UP001303373"/>
    </source>
</evidence>
<evidence type="ECO:0000256" key="11">
    <source>
        <dbReference type="ARBA" id="ARBA00022840"/>
    </source>
</evidence>
<dbReference type="SUPFAM" id="SSF56801">
    <property type="entry name" value="Acetyl-CoA synthetase-like"/>
    <property type="match status" value="1"/>
</dbReference>
<dbReference type="Gene3D" id="3.30.300.30">
    <property type="match status" value="1"/>
</dbReference>
<feature type="domain" description="AMP-binding enzyme C-terminal" evidence="21">
    <location>
        <begin position="517"/>
        <end position="598"/>
    </location>
</feature>
<dbReference type="Pfam" id="PF00501">
    <property type="entry name" value="AMP-binding"/>
    <property type="match status" value="1"/>
</dbReference>
<name>A0AAQ3R9K3_9PEZI</name>
<dbReference type="GO" id="GO:0044539">
    <property type="term" value="P:long-chain fatty acid import into cell"/>
    <property type="evidence" value="ECO:0007669"/>
    <property type="project" value="TreeGrafter"/>
</dbReference>
<dbReference type="InterPro" id="IPR045851">
    <property type="entry name" value="AMP-bd_C_sf"/>
</dbReference>
<dbReference type="InterPro" id="IPR042099">
    <property type="entry name" value="ANL_N_sf"/>
</dbReference>
<evidence type="ECO:0000256" key="2">
    <source>
        <dbReference type="ARBA" id="ARBA00004585"/>
    </source>
</evidence>
<evidence type="ECO:0000256" key="19">
    <source>
        <dbReference type="ARBA" id="ARBA00078285"/>
    </source>
</evidence>